<protein>
    <submittedName>
        <fullName evidence="6">Interferon-inducible GTPase 5-like</fullName>
    </submittedName>
</protein>
<gene>
    <name evidence="6" type="primary">LOC115035828</name>
</gene>
<dbReference type="OrthoDB" id="422720at2759"/>
<dbReference type="InterPro" id="IPR007743">
    <property type="entry name" value="Immunity-related_GTPase-like"/>
</dbReference>
<dbReference type="PANTHER" id="PTHR32341">
    <property type="entry name" value="INTERFERON-INDUCIBLE GTPASE"/>
    <property type="match status" value="1"/>
</dbReference>
<dbReference type="InParanoid" id="A0A665UZJ5"/>
<dbReference type="OMA" id="PKVPNVI"/>
<feature type="domain" description="IRG-type G" evidence="5">
    <location>
        <begin position="39"/>
        <end position="220"/>
    </location>
</feature>
<reference evidence="6" key="1">
    <citation type="submission" date="2021-04" db="EMBL/GenBank/DDBJ databases">
        <authorList>
            <consortium name="Wellcome Sanger Institute Data Sharing"/>
        </authorList>
    </citation>
    <scope>NUCLEOTIDE SEQUENCE [LARGE SCALE GENOMIC DNA]</scope>
</reference>
<dbReference type="SUPFAM" id="SSF52540">
    <property type="entry name" value="P-loop containing nucleoside triphosphate hydrolases"/>
    <property type="match status" value="1"/>
</dbReference>
<evidence type="ECO:0000256" key="1">
    <source>
        <dbReference type="ARBA" id="ARBA00005429"/>
    </source>
</evidence>
<reference evidence="6" key="2">
    <citation type="submission" date="2025-08" db="UniProtKB">
        <authorList>
            <consortium name="Ensembl"/>
        </authorList>
    </citation>
    <scope>IDENTIFICATION</scope>
</reference>
<dbReference type="Gene3D" id="3.40.50.300">
    <property type="entry name" value="P-loop containing nucleotide triphosphate hydrolases"/>
    <property type="match status" value="1"/>
</dbReference>
<dbReference type="InterPro" id="IPR051515">
    <property type="entry name" value="IRG"/>
</dbReference>
<dbReference type="GO" id="GO:0016787">
    <property type="term" value="F:hydrolase activity"/>
    <property type="evidence" value="ECO:0007669"/>
    <property type="project" value="UniProtKB-KW"/>
</dbReference>
<dbReference type="GO" id="GO:0016020">
    <property type="term" value="C:membrane"/>
    <property type="evidence" value="ECO:0007669"/>
    <property type="project" value="InterPro"/>
</dbReference>
<dbReference type="InterPro" id="IPR030385">
    <property type="entry name" value="G_IRG_dom"/>
</dbReference>
<dbReference type="InterPro" id="IPR027417">
    <property type="entry name" value="P-loop_NTPase"/>
</dbReference>
<dbReference type="Pfam" id="PF05049">
    <property type="entry name" value="IIGP"/>
    <property type="match status" value="1"/>
</dbReference>
<dbReference type="GeneID" id="115035828"/>
<dbReference type="PANTHER" id="PTHR32341:SF10">
    <property type="entry name" value="INTERFERON-INDUCIBLE GTPASE 5"/>
    <property type="match status" value="1"/>
</dbReference>
<keyword evidence="2" id="KW-0547">Nucleotide-binding</keyword>
<accession>A0A665UZJ5</accession>
<proteinExistence type="inferred from homology"/>
<reference evidence="6" key="3">
    <citation type="submission" date="2025-09" db="UniProtKB">
        <authorList>
            <consortium name="Ensembl"/>
        </authorList>
    </citation>
    <scope>IDENTIFICATION</scope>
</reference>
<dbReference type="AlphaFoldDB" id="A0A665UZJ5"/>
<keyword evidence="4" id="KW-0342">GTP-binding</keyword>
<dbReference type="FunFam" id="3.40.50.300:FF:000541">
    <property type="entry name" value="Immunity related GTPase M"/>
    <property type="match status" value="1"/>
</dbReference>
<evidence type="ECO:0000256" key="2">
    <source>
        <dbReference type="ARBA" id="ARBA00022741"/>
    </source>
</evidence>
<evidence type="ECO:0000313" key="6">
    <source>
        <dbReference type="Ensembl" id="ENSENLP00000024886.1"/>
    </source>
</evidence>
<evidence type="ECO:0000256" key="3">
    <source>
        <dbReference type="ARBA" id="ARBA00022801"/>
    </source>
</evidence>
<keyword evidence="3" id="KW-0378">Hydrolase</keyword>
<keyword evidence="7" id="KW-1185">Reference proteome</keyword>
<dbReference type="Proteomes" id="UP000472264">
    <property type="component" value="Chromosome 22"/>
</dbReference>
<dbReference type="RefSeq" id="XP_029349710.1">
    <property type="nucleotide sequence ID" value="XM_029493850.1"/>
</dbReference>
<dbReference type="FunCoup" id="A0A665UZJ5">
    <property type="interactions" value="27"/>
</dbReference>
<evidence type="ECO:0000313" key="7">
    <source>
        <dbReference type="Proteomes" id="UP000472264"/>
    </source>
</evidence>
<evidence type="ECO:0000256" key="4">
    <source>
        <dbReference type="ARBA" id="ARBA00023134"/>
    </source>
</evidence>
<dbReference type="CDD" id="cd04104">
    <property type="entry name" value="p47_IIGP_like"/>
    <property type="match status" value="1"/>
</dbReference>
<dbReference type="PROSITE" id="PS51716">
    <property type="entry name" value="G_IRG"/>
    <property type="match status" value="1"/>
</dbReference>
<dbReference type="GO" id="GO:0005525">
    <property type="term" value="F:GTP binding"/>
    <property type="evidence" value="ECO:0007669"/>
    <property type="project" value="UniProtKB-KW"/>
</dbReference>
<name>A0A665UZJ5_ECHNA</name>
<evidence type="ECO:0000259" key="5">
    <source>
        <dbReference type="PROSITE" id="PS51716"/>
    </source>
</evidence>
<comment type="similarity">
    <text evidence="1">Belongs to the TRAFAC class dynamin-like GTPase superfamily. IRG family.</text>
</comment>
<dbReference type="Ensembl" id="ENSENLT00000025685.1">
    <property type="protein sequence ID" value="ENSENLP00000024886.1"/>
    <property type="gene ID" value="ENSENLG00000011247.1"/>
</dbReference>
<sequence length="397" mass="44354">MENPYEHLAIEEFGKVLQNEGAAVAAAQIQDYLDKQDEIPLNIGITGESGSGKSSFVNAFRGIDQRDERAAPTDCVETTSEVTPYPHPHYPNVTLWDLPGIGTTKFPAAKYLEHVEFEKFDFFIIISAGRFRENDVKLAKEIQRMGKRFYFVRSKVDTDLYSVEQSQRDFNAESTLKKIRDNCIKGLQEQGFESAQVFLVSSFKLHLYDFHQLQETLEKELPAHKRNVLLYALPIKNRAIIERKKEALKSEIKYIALLSALVAGVPIPGLSVVVDIASLLHATKKYQVTFGLDNESLKSLAHTAHMDLDELKSVMTSHLAAVEITKEVVMNTLYLSSSTITLMEAEEMSRFIPIIGIPTAMGLSAITTYNALNVLLNLLADDAHKVFVKALGLSTTV</sequence>
<organism evidence="6 7">
    <name type="scientific">Echeneis naucrates</name>
    <name type="common">Live sharksucker</name>
    <dbReference type="NCBI Taxonomy" id="173247"/>
    <lineage>
        <taxon>Eukaryota</taxon>
        <taxon>Metazoa</taxon>
        <taxon>Chordata</taxon>
        <taxon>Craniata</taxon>
        <taxon>Vertebrata</taxon>
        <taxon>Euteleostomi</taxon>
        <taxon>Actinopterygii</taxon>
        <taxon>Neopterygii</taxon>
        <taxon>Teleostei</taxon>
        <taxon>Neoteleostei</taxon>
        <taxon>Acanthomorphata</taxon>
        <taxon>Carangaria</taxon>
        <taxon>Carangiformes</taxon>
        <taxon>Echeneidae</taxon>
        <taxon>Echeneis</taxon>
    </lineage>
</organism>